<accession>A0A4R0KD91</accession>
<reference evidence="2 3" key="1">
    <citation type="submission" date="2019-02" db="EMBL/GenBank/DDBJ databases">
        <title>Kribbella capetownensis sp. nov. and Kribbella speibonae sp. nov., isolated from soil.</title>
        <authorList>
            <person name="Curtis S.M."/>
            <person name="Norton I."/>
            <person name="Everest G.J."/>
            <person name="Meyers P.R."/>
        </authorList>
    </citation>
    <scope>NUCLEOTIDE SEQUENCE [LARGE SCALE GENOMIC DNA]</scope>
    <source>
        <strain evidence="2 3">NRRL B-24813</strain>
    </source>
</reference>
<evidence type="ECO:0000313" key="2">
    <source>
        <dbReference type="EMBL" id="TCC57427.1"/>
    </source>
</evidence>
<feature type="transmembrane region" description="Helical" evidence="1">
    <location>
        <begin position="12"/>
        <end position="30"/>
    </location>
</feature>
<comment type="caution">
    <text evidence="2">The sequence shown here is derived from an EMBL/GenBank/DDBJ whole genome shotgun (WGS) entry which is preliminary data.</text>
</comment>
<keyword evidence="3" id="KW-1185">Reference proteome</keyword>
<feature type="transmembrane region" description="Helical" evidence="1">
    <location>
        <begin position="42"/>
        <end position="62"/>
    </location>
</feature>
<feature type="transmembrane region" description="Helical" evidence="1">
    <location>
        <begin position="68"/>
        <end position="89"/>
    </location>
</feature>
<gene>
    <name evidence="2" type="ORF">E0H73_28980</name>
</gene>
<keyword evidence="1" id="KW-1133">Transmembrane helix</keyword>
<dbReference type="EMBL" id="SJKB01000010">
    <property type="protein sequence ID" value="TCC57427.1"/>
    <property type="molecule type" value="Genomic_DNA"/>
</dbReference>
<dbReference type="Proteomes" id="UP000291144">
    <property type="component" value="Unassembled WGS sequence"/>
</dbReference>
<evidence type="ECO:0000256" key="1">
    <source>
        <dbReference type="SAM" id="Phobius"/>
    </source>
</evidence>
<keyword evidence="1" id="KW-0472">Membrane</keyword>
<dbReference type="OrthoDB" id="4466486at2"/>
<keyword evidence="1" id="KW-0812">Transmembrane</keyword>
<protein>
    <submittedName>
        <fullName evidence="2">Uncharacterized protein</fullName>
    </submittedName>
</protein>
<dbReference type="AlphaFoldDB" id="A0A4R0KD91"/>
<evidence type="ECO:0000313" key="3">
    <source>
        <dbReference type="Proteomes" id="UP000291144"/>
    </source>
</evidence>
<proteinExistence type="predicted"/>
<name>A0A4R0KD91_9ACTN</name>
<sequence>MNIDFGLDPEFSWYVVLLCVSGAAMLSIAAAKGFEQSDGARVLSALAGAGFLGYGLYLGFIFEGDSYWMFFQAFFLPVLLVVNFVRSVVARRAERPRVKRD</sequence>
<organism evidence="2 3">
    <name type="scientific">Kribbella pittospori</name>
    <dbReference type="NCBI Taxonomy" id="722689"/>
    <lineage>
        <taxon>Bacteria</taxon>
        <taxon>Bacillati</taxon>
        <taxon>Actinomycetota</taxon>
        <taxon>Actinomycetes</taxon>
        <taxon>Propionibacteriales</taxon>
        <taxon>Kribbellaceae</taxon>
        <taxon>Kribbella</taxon>
    </lineage>
</organism>
<dbReference type="RefSeq" id="WP_131361776.1">
    <property type="nucleotide sequence ID" value="NZ_SJKB01000010.1"/>
</dbReference>